<protein>
    <submittedName>
        <fullName evidence="1">Putative transmembrane protein</fullName>
    </submittedName>
</protein>
<dbReference type="OrthoDB" id="7593450at2"/>
<dbReference type="Gene3D" id="1.25.40.10">
    <property type="entry name" value="Tetratricopeptide repeat domain"/>
    <property type="match status" value="1"/>
</dbReference>
<dbReference type="Proteomes" id="UP000037178">
    <property type="component" value="Unassembled WGS sequence"/>
</dbReference>
<dbReference type="Gene3D" id="1.20.58.320">
    <property type="entry name" value="TPR-like"/>
    <property type="match status" value="1"/>
</dbReference>
<dbReference type="Pfam" id="PF06041">
    <property type="entry name" value="DUF924"/>
    <property type="match status" value="1"/>
</dbReference>
<keyword evidence="1" id="KW-0812">Transmembrane</keyword>
<evidence type="ECO:0000313" key="2">
    <source>
        <dbReference type="Proteomes" id="UP000037178"/>
    </source>
</evidence>
<sequence length="191" mass="21557">MAGPDEILNFWLDEIGEAGWYKGGDALDAEICDRFEDDWNRVMTGANSLWLTYPTGTLAYIVLTDQFSRNMFRGTGKAFASDKVARAAAKAAIYRGWDMQIDGMARQFFYMPLMHSECLSDQERCVRLMKERMPDGGAANLEHARAHREEIRLFGRFPARNEALGRSNTGPETEFLADGGYRKALEIVRAA</sequence>
<dbReference type="InterPro" id="IPR011990">
    <property type="entry name" value="TPR-like_helical_dom_sf"/>
</dbReference>
<dbReference type="AlphaFoldDB" id="A0A0J9E571"/>
<dbReference type="InterPro" id="IPR010323">
    <property type="entry name" value="DUF924"/>
</dbReference>
<dbReference type="SUPFAM" id="SSF48452">
    <property type="entry name" value="TPR-like"/>
    <property type="match status" value="1"/>
</dbReference>
<keyword evidence="2" id="KW-1185">Reference proteome</keyword>
<accession>A0A0J9E571</accession>
<dbReference type="STRING" id="1675527.AIOL_002839"/>
<dbReference type="PATRIC" id="fig|1675527.3.peg.2973"/>
<comment type="caution">
    <text evidence="1">The sequence shown here is derived from an EMBL/GenBank/DDBJ whole genome shotgun (WGS) entry which is preliminary data.</text>
</comment>
<organism evidence="1 2">
    <name type="scientific">Candidatus Rhodobacter oscarellae</name>
    <dbReference type="NCBI Taxonomy" id="1675527"/>
    <lineage>
        <taxon>Bacteria</taxon>
        <taxon>Pseudomonadati</taxon>
        <taxon>Pseudomonadota</taxon>
        <taxon>Alphaproteobacteria</taxon>
        <taxon>Rhodobacterales</taxon>
        <taxon>Rhodobacter group</taxon>
        <taxon>Rhodobacter</taxon>
    </lineage>
</organism>
<evidence type="ECO:0000313" key="1">
    <source>
        <dbReference type="EMBL" id="KMW57871.1"/>
    </source>
</evidence>
<name>A0A0J9E571_9RHOB</name>
<gene>
    <name evidence="1" type="ORF">AIOL_002839</name>
</gene>
<proteinExistence type="predicted"/>
<keyword evidence="1" id="KW-0472">Membrane</keyword>
<reference evidence="1 2" key="1">
    <citation type="submission" date="2015-06" db="EMBL/GenBank/DDBJ databases">
        <title>Draft genome sequence of an Alphaproteobacteria species associated to the Mediterranean sponge Oscarella lobularis.</title>
        <authorList>
            <person name="Jourda C."/>
            <person name="Santini S."/>
            <person name="Claverie J.-M."/>
        </authorList>
    </citation>
    <scope>NUCLEOTIDE SEQUENCE [LARGE SCALE GENOMIC DNA]</scope>
    <source>
        <strain evidence="1">IGS</strain>
    </source>
</reference>
<dbReference type="RefSeq" id="WP_049643549.1">
    <property type="nucleotide sequence ID" value="NZ_LFTY01000002.1"/>
</dbReference>
<dbReference type="EMBL" id="LFTY01000002">
    <property type="protein sequence ID" value="KMW57871.1"/>
    <property type="molecule type" value="Genomic_DNA"/>
</dbReference>